<name>A0A916TLD7_9HYPH</name>
<evidence type="ECO:0000313" key="3">
    <source>
        <dbReference type="Proteomes" id="UP000605148"/>
    </source>
</evidence>
<feature type="region of interest" description="Disordered" evidence="1">
    <location>
        <begin position="1"/>
        <end position="22"/>
    </location>
</feature>
<reference evidence="2" key="1">
    <citation type="journal article" date="2014" name="Int. J. Syst. Evol. Microbiol.">
        <title>Complete genome sequence of Corynebacterium casei LMG S-19264T (=DSM 44701T), isolated from a smear-ripened cheese.</title>
        <authorList>
            <consortium name="US DOE Joint Genome Institute (JGI-PGF)"/>
            <person name="Walter F."/>
            <person name="Albersmeier A."/>
            <person name="Kalinowski J."/>
            <person name="Ruckert C."/>
        </authorList>
    </citation>
    <scope>NUCLEOTIDE SEQUENCE</scope>
    <source>
        <strain evidence="2">CGMCC 1.12426</strain>
    </source>
</reference>
<feature type="compositionally biased region" description="Basic and acidic residues" evidence="1">
    <location>
        <begin position="1"/>
        <end position="19"/>
    </location>
</feature>
<organism evidence="2 3">
    <name type="scientific">Roseibium aquae</name>
    <dbReference type="NCBI Taxonomy" id="1323746"/>
    <lineage>
        <taxon>Bacteria</taxon>
        <taxon>Pseudomonadati</taxon>
        <taxon>Pseudomonadota</taxon>
        <taxon>Alphaproteobacteria</taxon>
        <taxon>Hyphomicrobiales</taxon>
        <taxon>Stappiaceae</taxon>
        <taxon>Roseibium</taxon>
    </lineage>
</organism>
<dbReference type="Proteomes" id="UP000605148">
    <property type="component" value="Unassembled WGS sequence"/>
</dbReference>
<comment type="caution">
    <text evidence="2">The sequence shown here is derived from an EMBL/GenBank/DDBJ whole genome shotgun (WGS) entry which is preliminary data.</text>
</comment>
<sequence length="136" mass="13879">MTALTTDRRTPERSGDRRQHPVKAGATLYAGALVALGADGFAVPMTTATGLIALGRCETRADNSAGADGDIAVTVGAGIYRLSNSAGADEITTAHIGQACYGVDDQTVALTDGTGTRSPAGTVFDVDPQGVWVDLR</sequence>
<dbReference type="AlphaFoldDB" id="A0A916TLD7"/>
<gene>
    <name evidence="2" type="ORF">GCM10011316_28990</name>
</gene>
<reference evidence="2" key="2">
    <citation type="submission" date="2020-09" db="EMBL/GenBank/DDBJ databases">
        <authorList>
            <person name="Sun Q."/>
            <person name="Zhou Y."/>
        </authorList>
    </citation>
    <scope>NUCLEOTIDE SEQUENCE</scope>
    <source>
        <strain evidence="2">CGMCC 1.12426</strain>
    </source>
</reference>
<dbReference type="RefSeq" id="WP_150497761.1">
    <property type="nucleotide sequence ID" value="NZ_BMFA01000008.1"/>
</dbReference>
<dbReference type="EMBL" id="BMFA01000008">
    <property type="protein sequence ID" value="GGB55102.1"/>
    <property type="molecule type" value="Genomic_DNA"/>
</dbReference>
<dbReference type="OrthoDB" id="2059848at2"/>
<accession>A0A916TLD7</accession>
<evidence type="ECO:0000313" key="2">
    <source>
        <dbReference type="EMBL" id="GGB55102.1"/>
    </source>
</evidence>
<evidence type="ECO:0000256" key="1">
    <source>
        <dbReference type="SAM" id="MobiDB-lite"/>
    </source>
</evidence>
<protein>
    <submittedName>
        <fullName evidence="2">Uncharacterized protein</fullName>
    </submittedName>
</protein>
<proteinExistence type="predicted"/>
<keyword evidence="3" id="KW-1185">Reference proteome</keyword>